<accession>A0AAW3PCC5</accession>
<dbReference type="InterPro" id="IPR013321">
    <property type="entry name" value="Arc_rbn_hlx_hlx"/>
</dbReference>
<evidence type="ECO:0000259" key="1">
    <source>
        <dbReference type="Pfam" id="PF01402"/>
    </source>
</evidence>
<comment type="caution">
    <text evidence="2">The sequence shown here is derived from an EMBL/GenBank/DDBJ whole genome shotgun (WGS) entry which is preliminary data.</text>
</comment>
<dbReference type="Pfam" id="PF01402">
    <property type="entry name" value="RHH_1"/>
    <property type="match status" value="1"/>
</dbReference>
<name>A0AAW3PCC5_9BURK</name>
<feature type="domain" description="Ribbon-helix-helix protein CopG" evidence="1">
    <location>
        <begin position="13"/>
        <end position="47"/>
    </location>
</feature>
<gene>
    <name evidence="2" type="ORF">WL88_22180</name>
</gene>
<dbReference type="RefSeq" id="WP_059684012.1">
    <property type="nucleotide sequence ID" value="NZ_LPJS01000024.1"/>
</dbReference>
<evidence type="ECO:0000313" key="2">
    <source>
        <dbReference type="EMBL" id="KWF49331.1"/>
    </source>
</evidence>
<evidence type="ECO:0000313" key="3">
    <source>
        <dbReference type="Proteomes" id="UP000063236"/>
    </source>
</evidence>
<dbReference type="EMBL" id="LPJV01000042">
    <property type="protein sequence ID" value="KWF49331.1"/>
    <property type="molecule type" value="Genomic_DNA"/>
</dbReference>
<protein>
    <recommendedName>
        <fullName evidence="1">Ribbon-helix-helix protein CopG domain-containing protein</fullName>
    </recommendedName>
</protein>
<dbReference type="Proteomes" id="UP000063236">
    <property type="component" value="Unassembled WGS sequence"/>
</dbReference>
<dbReference type="Gene3D" id="1.10.1220.10">
    <property type="entry name" value="Met repressor-like"/>
    <property type="match status" value="1"/>
</dbReference>
<organism evidence="2 3">
    <name type="scientific">Burkholderia diffusa</name>
    <dbReference type="NCBI Taxonomy" id="488732"/>
    <lineage>
        <taxon>Bacteria</taxon>
        <taxon>Pseudomonadati</taxon>
        <taxon>Pseudomonadota</taxon>
        <taxon>Betaproteobacteria</taxon>
        <taxon>Burkholderiales</taxon>
        <taxon>Burkholderiaceae</taxon>
        <taxon>Burkholderia</taxon>
        <taxon>Burkholderia cepacia complex</taxon>
    </lineage>
</organism>
<dbReference type="InterPro" id="IPR002145">
    <property type="entry name" value="CopG"/>
</dbReference>
<dbReference type="GO" id="GO:0006355">
    <property type="term" value="P:regulation of DNA-templated transcription"/>
    <property type="evidence" value="ECO:0007669"/>
    <property type="project" value="InterPro"/>
</dbReference>
<proteinExistence type="predicted"/>
<sequence length="77" mass="8484">MNAIDTGRSTKKVRLNADLAPDVAQALEDLARAQGVSLSEAVRRAISTESYLQRQRSAGSKVLLEEDGKLRELVFLR</sequence>
<reference evidence="2 3" key="1">
    <citation type="submission" date="2015-11" db="EMBL/GenBank/DDBJ databases">
        <title>Expanding the genomic diversity of Burkholderia species for the development of highly accurate diagnostics.</title>
        <authorList>
            <person name="Sahl J."/>
            <person name="Keim P."/>
            <person name="Wagner D."/>
        </authorList>
    </citation>
    <scope>NUCLEOTIDE SEQUENCE [LARGE SCALE GENOMIC DNA]</scope>
    <source>
        <strain evidence="2 3">MSMB378WGS</strain>
    </source>
</reference>
<dbReference type="AlphaFoldDB" id="A0AAW3PCC5"/>